<accession>A0ABW5TG01</accession>
<dbReference type="InterPro" id="IPR011060">
    <property type="entry name" value="RibuloseP-bd_barrel"/>
</dbReference>
<keyword evidence="8 9" id="KW-0413">Isomerase</keyword>
<dbReference type="EC" id="5.3.1.24" evidence="3 9"/>
<keyword evidence="7 9" id="KW-0057">Aromatic amino acid biosynthesis</keyword>
<sequence>MTKVKICGLSTVEALTCAIQAGADYLGLVFAESPRQVTIEQASHLLQQVPIPKTVQTVGVFVSPTRHQLLETQRLTGIDLVQIHGELPALQDLPFPVIHAQAATQTLKLDPIETDYILLDAPATSYQGGNGRPFDWSSIDPTTLPAQKLWLAGGLNANNVQRAIHYFHPFVVDVSSGVETNGQKDCQKIQAFCQKVKENPYVSRT</sequence>
<gene>
    <name evidence="9" type="primary">trpF</name>
    <name evidence="11" type="ORF">ACFSR0_00830</name>
</gene>
<evidence type="ECO:0000256" key="1">
    <source>
        <dbReference type="ARBA" id="ARBA00001164"/>
    </source>
</evidence>
<reference evidence="12" key="1">
    <citation type="journal article" date="2019" name="Int. J. Syst. Evol. Microbiol.">
        <title>The Global Catalogue of Microorganisms (GCM) 10K type strain sequencing project: providing services to taxonomists for standard genome sequencing and annotation.</title>
        <authorList>
            <consortium name="The Broad Institute Genomics Platform"/>
            <consortium name="The Broad Institute Genome Sequencing Center for Infectious Disease"/>
            <person name="Wu L."/>
            <person name="Ma J."/>
        </authorList>
    </citation>
    <scope>NUCLEOTIDE SEQUENCE [LARGE SCALE GENOMIC DNA]</scope>
    <source>
        <strain evidence="12">TISTR 932</strain>
    </source>
</reference>
<keyword evidence="6 9" id="KW-0822">Tryptophan biosynthesis</keyword>
<evidence type="ECO:0000256" key="9">
    <source>
        <dbReference type="HAMAP-Rule" id="MF_00135"/>
    </source>
</evidence>
<comment type="caution">
    <text evidence="11">The sequence shown here is derived from an EMBL/GenBank/DDBJ whole genome shotgun (WGS) entry which is preliminary data.</text>
</comment>
<comment type="catalytic activity">
    <reaction evidence="1 9">
        <text>N-(5-phospho-beta-D-ribosyl)anthranilate = 1-(2-carboxyphenylamino)-1-deoxy-D-ribulose 5-phosphate</text>
        <dbReference type="Rhea" id="RHEA:21540"/>
        <dbReference type="ChEBI" id="CHEBI:18277"/>
        <dbReference type="ChEBI" id="CHEBI:58613"/>
        <dbReference type="EC" id="5.3.1.24"/>
    </reaction>
</comment>
<keyword evidence="5 9" id="KW-0028">Amino-acid biosynthesis</keyword>
<dbReference type="RefSeq" id="WP_379978943.1">
    <property type="nucleotide sequence ID" value="NZ_JBHUMO010000003.1"/>
</dbReference>
<comment type="pathway">
    <text evidence="2 9">Amino-acid biosynthesis; L-tryptophan biosynthesis; L-tryptophan from chorismate: step 3/5.</text>
</comment>
<evidence type="ECO:0000313" key="11">
    <source>
        <dbReference type="EMBL" id="MFD2727984.1"/>
    </source>
</evidence>
<dbReference type="Proteomes" id="UP001597427">
    <property type="component" value="Unassembled WGS sequence"/>
</dbReference>
<dbReference type="GO" id="GO:0004640">
    <property type="term" value="F:phosphoribosylanthranilate isomerase activity"/>
    <property type="evidence" value="ECO:0007669"/>
    <property type="project" value="UniProtKB-EC"/>
</dbReference>
<proteinExistence type="inferred from homology"/>
<dbReference type="HAMAP" id="MF_00135">
    <property type="entry name" value="PRAI"/>
    <property type="match status" value="1"/>
</dbReference>
<dbReference type="InterPro" id="IPR013785">
    <property type="entry name" value="Aldolase_TIM"/>
</dbReference>
<dbReference type="InterPro" id="IPR044643">
    <property type="entry name" value="TrpF_fam"/>
</dbReference>
<evidence type="ECO:0000256" key="6">
    <source>
        <dbReference type="ARBA" id="ARBA00022822"/>
    </source>
</evidence>
<keyword evidence="12" id="KW-1185">Reference proteome</keyword>
<dbReference type="NCBIfam" id="NF002300">
    <property type="entry name" value="PRK01222.1-7"/>
    <property type="match status" value="1"/>
</dbReference>
<dbReference type="PANTHER" id="PTHR42894">
    <property type="entry name" value="N-(5'-PHOSPHORIBOSYL)ANTHRANILATE ISOMERASE"/>
    <property type="match status" value="1"/>
</dbReference>
<evidence type="ECO:0000259" key="10">
    <source>
        <dbReference type="Pfam" id="PF00697"/>
    </source>
</evidence>
<evidence type="ECO:0000256" key="4">
    <source>
        <dbReference type="ARBA" id="ARBA00022272"/>
    </source>
</evidence>
<evidence type="ECO:0000313" key="12">
    <source>
        <dbReference type="Proteomes" id="UP001597427"/>
    </source>
</evidence>
<dbReference type="SUPFAM" id="SSF51366">
    <property type="entry name" value="Ribulose-phoshate binding barrel"/>
    <property type="match status" value="1"/>
</dbReference>
<organism evidence="11 12">
    <name type="scientific">Enterococcus camelliae</name>
    <dbReference type="NCBI Taxonomy" id="453959"/>
    <lineage>
        <taxon>Bacteria</taxon>
        <taxon>Bacillati</taxon>
        <taxon>Bacillota</taxon>
        <taxon>Bacilli</taxon>
        <taxon>Lactobacillales</taxon>
        <taxon>Enterococcaceae</taxon>
        <taxon>Enterococcus</taxon>
    </lineage>
</organism>
<evidence type="ECO:0000256" key="3">
    <source>
        <dbReference type="ARBA" id="ARBA00012572"/>
    </source>
</evidence>
<dbReference type="InterPro" id="IPR001240">
    <property type="entry name" value="PRAI_dom"/>
</dbReference>
<evidence type="ECO:0000256" key="2">
    <source>
        <dbReference type="ARBA" id="ARBA00004664"/>
    </source>
</evidence>
<feature type="domain" description="N-(5'phosphoribosyl) anthranilate isomerase (PRAI)" evidence="10">
    <location>
        <begin position="4"/>
        <end position="195"/>
    </location>
</feature>
<evidence type="ECO:0000256" key="8">
    <source>
        <dbReference type="ARBA" id="ARBA00023235"/>
    </source>
</evidence>
<comment type="similarity">
    <text evidence="9">Belongs to the TrpF family.</text>
</comment>
<dbReference type="Gene3D" id="3.20.20.70">
    <property type="entry name" value="Aldolase class I"/>
    <property type="match status" value="1"/>
</dbReference>
<evidence type="ECO:0000256" key="7">
    <source>
        <dbReference type="ARBA" id="ARBA00023141"/>
    </source>
</evidence>
<evidence type="ECO:0000256" key="5">
    <source>
        <dbReference type="ARBA" id="ARBA00022605"/>
    </source>
</evidence>
<dbReference type="Pfam" id="PF00697">
    <property type="entry name" value="PRAI"/>
    <property type="match status" value="1"/>
</dbReference>
<dbReference type="CDD" id="cd00405">
    <property type="entry name" value="PRAI"/>
    <property type="match status" value="1"/>
</dbReference>
<dbReference type="PANTHER" id="PTHR42894:SF1">
    <property type="entry name" value="N-(5'-PHOSPHORIBOSYL)ANTHRANILATE ISOMERASE"/>
    <property type="match status" value="1"/>
</dbReference>
<name>A0ABW5TG01_9ENTE</name>
<protein>
    <recommendedName>
        <fullName evidence="4 9">N-(5'-phosphoribosyl)anthranilate isomerase</fullName>
        <shortName evidence="9">PRAI</shortName>
        <ecNumber evidence="3 9">5.3.1.24</ecNumber>
    </recommendedName>
</protein>
<dbReference type="EMBL" id="JBHUMO010000003">
    <property type="protein sequence ID" value="MFD2727984.1"/>
    <property type="molecule type" value="Genomic_DNA"/>
</dbReference>